<sequence length="280" mass="31308">MAPAHGKSQRKRLQRQLEFYLSESNLRQDKFLHQAMDAQGFVPVRVLLSFNRLKMLKATERMILDAAEKSAMIRVDLPRACIAPKVLSLAGQDDSTDARTIYIDSFSTTDDHDTLRRTFVKFGKVNLVSMPRFVQSKQFKGFGFVEFSEQSAAEEAVKASTSTNPDLRGIRVMSKTRWVKMKEQLKLNLSSTSAPTTVSGDADDGEKDSVGNLSDLKNSVSLTTDKKKKRRRNPRAGHVHFDEDESDKVDEGIEAHALLSSKSDEQDVGDGEGPTKKQKI</sequence>
<comment type="caution">
    <text evidence="11">The sequence shown here is derived from an EMBL/GenBank/DDBJ whole genome shotgun (WGS) entry which is preliminary data.</text>
</comment>
<dbReference type="AlphaFoldDB" id="A0A3F2RIT1"/>
<keyword evidence="2 6" id="KW-0694">RNA-binding</keyword>
<evidence type="ECO:0000256" key="5">
    <source>
        <dbReference type="ARBA" id="ARBA00023242"/>
    </source>
</evidence>
<feature type="domain" description="RRM" evidence="8">
    <location>
        <begin position="99"/>
        <end position="192"/>
    </location>
</feature>
<dbReference type="Gene3D" id="1.10.10.10">
    <property type="entry name" value="Winged helix-like DNA-binding domain superfamily/Winged helix DNA-binding domain"/>
    <property type="match status" value="1"/>
</dbReference>
<evidence type="ECO:0008006" key="14">
    <source>
        <dbReference type="Google" id="ProtNLM"/>
    </source>
</evidence>
<dbReference type="EMBL" id="MBDO02000288">
    <property type="protein sequence ID" value="RLN57882.1"/>
    <property type="molecule type" value="Genomic_DNA"/>
</dbReference>
<dbReference type="InterPro" id="IPR036388">
    <property type="entry name" value="WH-like_DNA-bd_sf"/>
</dbReference>
<evidence type="ECO:0000256" key="1">
    <source>
        <dbReference type="ARBA" id="ARBA00004123"/>
    </source>
</evidence>
<dbReference type="InterPro" id="IPR002344">
    <property type="entry name" value="Lupus_La"/>
</dbReference>
<dbReference type="Gene3D" id="3.30.70.330">
    <property type="match status" value="1"/>
</dbReference>
<dbReference type="Pfam" id="PF05383">
    <property type="entry name" value="La"/>
    <property type="match status" value="1"/>
</dbReference>
<evidence type="ECO:0000313" key="13">
    <source>
        <dbReference type="Proteomes" id="UP000284657"/>
    </source>
</evidence>
<dbReference type="SUPFAM" id="SSF46785">
    <property type="entry name" value="Winged helix' DNA-binding domain"/>
    <property type="match status" value="1"/>
</dbReference>
<keyword evidence="5" id="KW-0539">Nucleus</keyword>
<dbReference type="PANTHER" id="PTHR22792:SF62">
    <property type="entry name" value="LA-RELATED PROTEIN 7"/>
    <property type="match status" value="1"/>
</dbReference>
<dbReference type="SMART" id="SM00715">
    <property type="entry name" value="LA"/>
    <property type="match status" value="1"/>
</dbReference>
<dbReference type="InterPro" id="IPR000504">
    <property type="entry name" value="RRM_dom"/>
</dbReference>
<dbReference type="InterPro" id="IPR036390">
    <property type="entry name" value="WH_DNA-bd_sf"/>
</dbReference>
<dbReference type="CDD" id="cd07323">
    <property type="entry name" value="LAM"/>
    <property type="match status" value="1"/>
</dbReference>
<dbReference type="OrthoDB" id="439993at2759"/>
<organism evidence="11 12">
    <name type="scientific">Phytophthora kernoviae</name>
    <dbReference type="NCBI Taxonomy" id="325452"/>
    <lineage>
        <taxon>Eukaryota</taxon>
        <taxon>Sar</taxon>
        <taxon>Stramenopiles</taxon>
        <taxon>Oomycota</taxon>
        <taxon>Peronosporomycetes</taxon>
        <taxon>Peronosporales</taxon>
        <taxon>Peronosporaceae</taxon>
        <taxon>Phytophthora</taxon>
    </lineage>
</organism>
<dbReference type="GO" id="GO:0006396">
    <property type="term" value="P:RNA processing"/>
    <property type="evidence" value="ECO:0007669"/>
    <property type="project" value="InterPro"/>
</dbReference>
<dbReference type="InterPro" id="IPR006630">
    <property type="entry name" value="La_HTH"/>
</dbReference>
<proteinExistence type="predicted"/>
<evidence type="ECO:0000256" key="3">
    <source>
        <dbReference type="ARBA" id="ARBA00023015"/>
    </source>
</evidence>
<feature type="compositionally biased region" description="Polar residues" evidence="7">
    <location>
        <begin position="190"/>
        <end position="199"/>
    </location>
</feature>
<dbReference type="PANTHER" id="PTHR22792">
    <property type="entry name" value="LUPUS LA PROTEIN-RELATED"/>
    <property type="match status" value="1"/>
</dbReference>
<evidence type="ECO:0000259" key="9">
    <source>
        <dbReference type="PROSITE" id="PS50961"/>
    </source>
</evidence>
<dbReference type="InterPro" id="IPR035979">
    <property type="entry name" value="RBD_domain_sf"/>
</dbReference>
<evidence type="ECO:0000256" key="4">
    <source>
        <dbReference type="ARBA" id="ARBA00023163"/>
    </source>
</evidence>
<feature type="compositionally biased region" description="Basic residues" evidence="7">
    <location>
        <begin position="226"/>
        <end position="238"/>
    </location>
</feature>
<gene>
    <name evidence="10" type="ORF">BBJ29_007007</name>
    <name evidence="11" type="ORF">BBP00_00007293</name>
</gene>
<dbReference type="PROSITE" id="PS50961">
    <property type="entry name" value="HTH_LA"/>
    <property type="match status" value="1"/>
</dbReference>
<dbReference type="InterPro" id="IPR012677">
    <property type="entry name" value="Nucleotide-bd_a/b_plait_sf"/>
</dbReference>
<protein>
    <recommendedName>
        <fullName evidence="14">HTH La-type RNA-binding domain-containing protein</fullName>
    </recommendedName>
</protein>
<dbReference type="Proteomes" id="UP000277300">
    <property type="component" value="Unassembled WGS sequence"/>
</dbReference>
<dbReference type="GO" id="GO:0005634">
    <property type="term" value="C:nucleus"/>
    <property type="evidence" value="ECO:0007669"/>
    <property type="project" value="UniProtKB-SubCell"/>
</dbReference>
<reference evidence="12 13" key="1">
    <citation type="submission" date="2018-07" db="EMBL/GenBank/DDBJ databases">
        <title>Genome sequencing of oomycete isolates from Chile give support for New Zealand origin for Phytophthora kernoviae and make available the first Nothophytophthora sp. genome.</title>
        <authorList>
            <person name="Studholme D.J."/>
            <person name="Sanfuentes E."/>
            <person name="Panda P."/>
            <person name="Hill R."/>
            <person name="Sambles C."/>
            <person name="Grant M."/>
            <person name="Williams N.M."/>
            <person name="Mcdougal R.L."/>
        </authorList>
    </citation>
    <scope>NUCLEOTIDE SEQUENCE [LARGE SCALE GENOMIC DNA]</scope>
    <source>
        <strain evidence="11">Chile6</strain>
        <strain evidence="10">Chile7</strain>
    </source>
</reference>
<accession>A0A3F2RIT1</accession>
<name>A0A3F2RIT1_9STRA</name>
<keyword evidence="4" id="KW-0804">Transcription</keyword>
<evidence type="ECO:0000256" key="6">
    <source>
        <dbReference type="PROSITE-ProRule" id="PRU00332"/>
    </source>
</evidence>
<dbReference type="EMBL" id="MBAD02002747">
    <property type="protein sequence ID" value="RLN44940.1"/>
    <property type="molecule type" value="Genomic_DNA"/>
</dbReference>
<dbReference type="SUPFAM" id="SSF54928">
    <property type="entry name" value="RNA-binding domain, RBD"/>
    <property type="match status" value="1"/>
</dbReference>
<dbReference type="GO" id="GO:1990904">
    <property type="term" value="C:ribonucleoprotein complex"/>
    <property type="evidence" value="ECO:0007669"/>
    <property type="project" value="InterPro"/>
</dbReference>
<evidence type="ECO:0000256" key="7">
    <source>
        <dbReference type="SAM" id="MobiDB-lite"/>
    </source>
</evidence>
<feature type="compositionally biased region" description="Polar residues" evidence="7">
    <location>
        <begin position="211"/>
        <end position="223"/>
    </location>
</feature>
<evidence type="ECO:0000313" key="10">
    <source>
        <dbReference type="EMBL" id="RLN44940.1"/>
    </source>
</evidence>
<dbReference type="SMART" id="SM00360">
    <property type="entry name" value="RRM"/>
    <property type="match status" value="1"/>
</dbReference>
<dbReference type="PROSITE" id="PS50102">
    <property type="entry name" value="RRM"/>
    <property type="match status" value="1"/>
</dbReference>
<dbReference type="GO" id="GO:0003723">
    <property type="term" value="F:RNA binding"/>
    <property type="evidence" value="ECO:0007669"/>
    <property type="project" value="UniProtKB-UniRule"/>
</dbReference>
<dbReference type="InterPro" id="IPR045180">
    <property type="entry name" value="La_dom_prot"/>
</dbReference>
<dbReference type="PRINTS" id="PR00302">
    <property type="entry name" value="LUPUSLA"/>
</dbReference>
<keyword evidence="3" id="KW-0805">Transcription regulation</keyword>
<evidence type="ECO:0000256" key="2">
    <source>
        <dbReference type="ARBA" id="ARBA00022884"/>
    </source>
</evidence>
<evidence type="ECO:0000259" key="8">
    <source>
        <dbReference type="PROSITE" id="PS50102"/>
    </source>
</evidence>
<evidence type="ECO:0000313" key="11">
    <source>
        <dbReference type="EMBL" id="RLN57882.1"/>
    </source>
</evidence>
<evidence type="ECO:0000313" key="12">
    <source>
        <dbReference type="Proteomes" id="UP000277300"/>
    </source>
</evidence>
<comment type="subcellular location">
    <subcellularLocation>
        <location evidence="1">Nucleus</location>
    </subcellularLocation>
</comment>
<feature type="domain" description="HTH La-type RNA-binding" evidence="9">
    <location>
        <begin position="3"/>
        <end position="93"/>
    </location>
</feature>
<dbReference type="Pfam" id="PF00076">
    <property type="entry name" value="RRM_1"/>
    <property type="match status" value="1"/>
</dbReference>
<feature type="region of interest" description="Disordered" evidence="7">
    <location>
        <begin position="190"/>
        <end position="280"/>
    </location>
</feature>
<dbReference type="Proteomes" id="UP000284657">
    <property type="component" value="Unassembled WGS sequence"/>
</dbReference>